<evidence type="ECO:0000313" key="1">
    <source>
        <dbReference type="EMBL" id="CAG8710596.1"/>
    </source>
</evidence>
<feature type="non-terminal residue" evidence="1">
    <location>
        <position position="97"/>
    </location>
</feature>
<reference evidence="1" key="1">
    <citation type="submission" date="2021-06" db="EMBL/GenBank/DDBJ databases">
        <authorList>
            <person name="Kallberg Y."/>
            <person name="Tangrot J."/>
            <person name="Rosling A."/>
        </authorList>
    </citation>
    <scope>NUCLEOTIDE SEQUENCE</scope>
    <source>
        <strain evidence="1">AU212A</strain>
    </source>
</reference>
<protein>
    <submittedName>
        <fullName evidence="1">2398_t:CDS:1</fullName>
    </submittedName>
</protein>
<sequence>VNTMNDQILNSNLDINLNQENNVSVNNLTKKLYQGDYKPELCLLPQVLNAIIHPTVDSFFDLGNDRIISRYVNLNPQVDVNILRQCLEYETKFYKWA</sequence>
<proteinExistence type="predicted"/>
<comment type="caution">
    <text evidence="1">The sequence shown here is derived from an EMBL/GenBank/DDBJ whole genome shotgun (WGS) entry which is preliminary data.</text>
</comment>
<feature type="non-terminal residue" evidence="1">
    <location>
        <position position="1"/>
    </location>
</feature>
<dbReference type="EMBL" id="CAJVPM010042981">
    <property type="protein sequence ID" value="CAG8710596.1"/>
    <property type="molecule type" value="Genomic_DNA"/>
</dbReference>
<gene>
    <name evidence="1" type="ORF">SCALOS_LOCUS10853</name>
</gene>
<accession>A0ACA9PPA6</accession>
<dbReference type="Proteomes" id="UP000789860">
    <property type="component" value="Unassembled WGS sequence"/>
</dbReference>
<keyword evidence="2" id="KW-1185">Reference proteome</keyword>
<name>A0ACA9PPA6_9GLOM</name>
<organism evidence="1 2">
    <name type="scientific">Scutellospora calospora</name>
    <dbReference type="NCBI Taxonomy" id="85575"/>
    <lineage>
        <taxon>Eukaryota</taxon>
        <taxon>Fungi</taxon>
        <taxon>Fungi incertae sedis</taxon>
        <taxon>Mucoromycota</taxon>
        <taxon>Glomeromycotina</taxon>
        <taxon>Glomeromycetes</taxon>
        <taxon>Diversisporales</taxon>
        <taxon>Gigasporaceae</taxon>
        <taxon>Scutellospora</taxon>
    </lineage>
</organism>
<evidence type="ECO:0000313" key="2">
    <source>
        <dbReference type="Proteomes" id="UP000789860"/>
    </source>
</evidence>